<keyword evidence="1" id="KW-0472">Membrane</keyword>
<name>A0A511W7Q8_9BACI</name>
<keyword evidence="3" id="KW-1185">Reference proteome</keyword>
<comment type="caution">
    <text evidence="2">The sequence shown here is derived from an EMBL/GenBank/DDBJ whole genome shotgun (WGS) entry which is preliminary data.</text>
</comment>
<dbReference type="EMBL" id="BJYA01000012">
    <property type="protein sequence ID" value="GEN46093.1"/>
    <property type="molecule type" value="Genomic_DNA"/>
</dbReference>
<proteinExistence type="predicted"/>
<keyword evidence="1" id="KW-1133">Transmembrane helix</keyword>
<organism evidence="2 3">
    <name type="scientific">Alkalibacillus haloalkaliphilus</name>
    <dbReference type="NCBI Taxonomy" id="94136"/>
    <lineage>
        <taxon>Bacteria</taxon>
        <taxon>Bacillati</taxon>
        <taxon>Bacillota</taxon>
        <taxon>Bacilli</taxon>
        <taxon>Bacillales</taxon>
        <taxon>Bacillaceae</taxon>
        <taxon>Alkalibacillus</taxon>
    </lineage>
</organism>
<dbReference type="OrthoDB" id="2657646at2"/>
<evidence type="ECO:0000313" key="3">
    <source>
        <dbReference type="Proteomes" id="UP000321440"/>
    </source>
</evidence>
<sequence length="108" mass="12773">MRQVHCQNCEKLIETRKDLFTTQIFFMVQAYCKQCYFDKIKKVSSLAVSNTPLNGRYSNFLAGLTFVGLILVYFAEIEYIKIPLILVLSLVLFMRIYSFVRFERHLPF</sequence>
<keyword evidence="1" id="KW-0812">Transmembrane</keyword>
<gene>
    <name evidence="2" type="ORF">AHA02nite_18690</name>
</gene>
<evidence type="ECO:0000313" key="2">
    <source>
        <dbReference type="EMBL" id="GEN46093.1"/>
    </source>
</evidence>
<feature type="transmembrane region" description="Helical" evidence="1">
    <location>
        <begin position="57"/>
        <end position="75"/>
    </location>
</feature>
<reference evidence="2 3" key="1">
    <citation type="submission" date="2019-07" db="EMBL/GenBank/DDBJ databases">
        <title>Whole genome shotgun sequence of Alkalibacillus haloalkaliphilus NBRC 103110.</title>
        <authorList>
            <person name="Hosoyama A."/>
            <person name="Uohara A."/>
            <person name="Ohji S."/>
            <person name="Ichikawa N."/>
        </authorList>
    </citation>
    <scope>NUCLEOTIDE SEQUENCE [LARGE SCALE GENOMIC DNA]</scope>
    <source>
        <strain evidence="2 3">NBRC 103110</strain>
    </source>
</reference>
<dbReference type="RefSeq" id="WP_146816589.1">
    <property type="nucleotide sequence ID" value="NZ_BJYA01000012.1"/>
</dbReference>
<evidence type="ECO:0000256" key="1">
    <source>
        <dbReference type="SAM" id="Phobius"/>
    </source>
</evidence>
<dbReference type="Proteomes" id="UP000321440">
    <property type="component" value="Unassembled WGS sequence"/>
</dbReference>
<dbReference type="AlphaFoldDB" id="A0A511W7Q8"/>
<protein>
    <submittedName>
        <fullName evidence="2">Uncharacterized protein</fullName>
    </submittedName>
</protein>
<feature type="transmembrane region" description="Helical" evidence="1">
    <location>
        <begin position="82"/>
        <end position="100"/>
    </location>
</feature>
<accession>A0A511W7Q8</accession>